<dbReference type="Proteomes" id="UP001229486">
    <property type="component" value="Unassembled WGS sequence"/>
</dbReference>
<dbReference type="AlphaFoldDB" id="A0AB73INH5"/>
<dbReference type="InterPro" id="IPR009057">
    <property type="entry name" value="Homeodomain-like_sf"/>
</dbReference>
<comment type="caution">
    <text evidence="2">The sequence shown here is derived from an EMBL/GenBank/DDBJ whole genome shotgun (WGS) entry which is preliminary data.</text>
</comment>
<feature type="coiled-coil region" evidence="1">
    <location>
        <begin position="29"/>
        <end position="56"/>
    </location>
</feature>
<evidence type="ECO:0000313" key="3">
    <source>
        <dbReference type="Proteomes" id="UP001229486"/>
    </source>
</evidence>
<proteinExistence type="predicted"/>
<sequence>MAQRLSITKHSLYAWNAKFDNLDVGRQAELDQNAEIRRLKAELKRVTEKRDILKSHRVLCKGADSKVRLYAIPS</sequence>
<name>A0AB73INH5_9BURK</name>
<dbReference type="EMBL" id="JAURTK010000023">
    <property type="protein sequence ID" value="MDP9651555.1"/>
    <property type="molecule type" value="Genomic_DNA"/>
</dbReference>
<accession>A0AB73INH5</accession>
<reference evidence="2" key="1">
    <citation type="submission" date="2023-07" db="EMBL/GenBank/DDBJ databases">
        <title>Sorghum-associated microbial communities from plants grown in Nebraska, USA.</title>
        <authorList>
            <person name="Schachtman D."/>
        </authorList>
    </citation>
    <scope>NUCLEOTIDE SEQUENCE</scope>
    <source>
        <strain evidence="2">DS1061</strain>
    </source>
</reference>
<gene>
    <name evidence="2" type="ORF">J2793_007030</name>
</gene>
<evidence type="ECO:0000313" key="2">
    <source>
        <dbReference type="EMBL" id="MDP9651555.1"/>
    </source>
</evidence>
<organism evidence="2 3">
    <name type="scientific">Paraburkholderia caledonica</name>
    <dbReference type="NCBI Taxonomy" id="134536"/>
    <lineage>
        <taxon>Bacteria</taxon>
        <taxon>Pseudomonadati</taxon>
        <taxon>Pseudomonadota</taxon>
        <taxon>Betaproteobacteria</taxon>
        <taxon>Burkholderiales</taxon>
        <taxon>Burkholderiaceae</taxon>
        <taxon>Paraburkholderia</taxon>
    </lineage>
</organism>
<evidence type="ECO:0000256" key="1">
    <source>
        <dbReference type="SAM" id="Coils"/>
    </source>
</evidence>
<keyword evidence="1" id="KW-0175">Coiled coil</keyword>
<protein>
    <submittedName>
        <fullName evidence="2">Transposase-like protein</fullName>
    </submittedName>
</protein>
<dbReference type="SUPFAM" id="SSF46689">
    <property type="entry name" value="Homeodomain-like"/>
    <property type="match status" value="1"/>
</dbReference>